<comment type="pathway">
    <text evidence="1 7">Pyrimidine metabolism; UMP biosynthesis via de novo pathway; UMP from orotate: step 2/2.</text>
</comment>
<keyword evidence="4 7" id="KW-0665">Pyrimidine biosynthesis</keyword>
<dbReference type="InterPro" id="IPR001754">
    <property type="entry name" value="OMPdeCOase_dom"/>
</dbReference>
<dbReference type="AlphaFoldDB" id="F8E2Z8"/>
<evidence type="ECO:0000256" key="4">
    <source>
        <dbReference type="ARBA" id="ARBA00022975"/>
    </source>
</evidence>
<dbReference type="SUPFAM" id="SSF51366">
    <property type="entry name" value="Ribulose-phoshate binding barrel"/>
    <property type="match status" value="1"/>
</dbReference>
<feature type="active site" description="Proton donor" evidence="7">
    <location>
        <position position="106"/>
    </location>
</feature>
<organism evidence="9 10">
    <name type="scientific">Corynebacterium resistens (strain DSM 45100 / JCM 12819 / GTC 2026 / SICGH 158)</name>
    <dbReference type="NCBI Taxonomy" id="662755"/>
    <lineage>
        <taxon>Bacteria</taxon>
        <taxon>Bacillati</taxon>
        <taxon>Actinomycetota</taxon>
        <taxon>Actinomycetes</taxon>
        <taxon>Mycobacteriales</taxon>
        <taxon>Corynebacteriaceae</taxon>
        <taxon>Corynebacterium</taxon>
    </lineage>
</organism>
<keyword evidence="3 7" id="KW-0210">Decarboxylase</keyword>
<dbReference type="Pfam" id="PF00215">
    <property type="entry name" value="OMPdecase"/>
    <property type="match status" value="1"/>
</dbReference>
<dbReference type="SMART" id="SM00934">
    <property type="entry name" value="OMPdecase"/>
    <property type="match status" value="1"/>
</dbReference>
<dbReference type="InterPro" id="IPR013785">
    <property type="entry name" value="Aldolase_TIM"/>
</dbReference>
<evidence type="ECO:0000256" key="5">
    <source>
        <dbReference type="ARBA" id="ARBA00023239"/>
    </source>
</evidence>
<dbReference type="UniPathway" id="UPA00070">
    <property type="reaction ID" value="UER00120"/>
</dbReference>
<protein>
    <recommendedName>
        <fullName evidence="7">Orotidine 5'-phosphate decarboxylase</fullName>
        <ecNumber evidence="7">4.1.1.23</ecNumber>
    </recommendedName>
    <alternativeName>
        <fullName evidence="7">OMP decarboxylase</fullName>
        <shortName evidence="7">OMPDCase</shortName>
        <shortName evidence="7">OMPdecase</shortName>
    </alternativeName>
</protein>
<sequence length="305" mass="31792">MISPTSRRLAPQTFGERFLERAEQFGQLCVGIDPHEQLLSDWDLPISIDGLREFSRICVEAFAPVACVVKPQIAFYEAFGSAGFAVLEETIAELRRHGVLVIADAKRGDIGSTMAGYARAWVDSDSPLCADAVTVSPWLGFDSLQPVIELADANGAGVIVLAATSNPEAPAVQRAVIPAESAGEQNVASQREDAGAKGERIPVTLAQDIVNRVAARNANYGTSAGNLGVVVGATVAAPPCLDEVGGMVLMPGVGAQGGTMDDVRRIAGRAAHLVSPNVSRGILRAGPDVGELGAAVAKVTREMLV</sequence>
<evidence type="ECO:0000256" key="3">
    <source>
        <dbReference type="ARBA" id="ARBA00022793"/>
    </source>
</evidence>
<dbReference type="PROSITE" id="PS00156">
    <property type="entry name" value="OMPDECASE"/>
    <property type="match status" value="1"/>
</dbReference>
<dbReference type="eggNOG" id="COG0284">
    <property type="taxonomic scope" value="Bacteria"/>
</dbReference>
<dbReference type="HOGENOM" id="CLU_060704_0_0_11"/>
<dbReference type="PANTHER" id="PTHR43375:SF1">
    <property type="entry name" value="OROTIDINE 5'-PHOSPHATE DECARBOXYLASE"/>
    <property type="match status" value="1"/>
</dbReference>
<dbReference type="EC" id="4.1.1.23" evidence="7"/>
<evidence type="ECO:0000259" key="8">
    <source>
        <dbReference type="SMART" id="SM00934"/>
    </source>
</evidence>
<name>F8E2Z8_CORRG</name>
<evidence type="ECO:0000256" key="1">
    <source>
        <dbReference type="ARBA" id="ARBA00004861"/>
    </source>
</evidence>
<dbReference type="InterPro" id="IPR011060">
    <property type="entry name" value="RibuloseP-bd_barrel"/>
</dbReference>
<dbReference type="Proteomes" id="UP000000492">
    <property type="component" value="Chromosome"/>
</dbReference>
<keyword evidence="10" id="KW-1185">Reference proteome</keyword>
<feature type="domain" description="Orotidine 5'-phosphate decarboxylase" evidence="8">
    <location>
        <begin position="27"/>
        <end position="295"/>
    </location>
</feature>
<dbReference type="InterPro" id="IPR018089">
    <property type="entry name" value="OMPdecase_AS"/>
</dbReference>
<dbReference type="STRING" id="662755.CRES_1102"/>
<dbReference type="InterPro" id="IPR011995">
    <property type="entry name" value="OMPdecase_type-2"/>
</dbReference>
<dbReference type="HAMAP" id="MF_01215">
    <property type="entry name" value="OMPdecase_type2"/>
    <property type="match status" value="1"/>
</dbReference>
<dbReference type="GO" id="GO:0004590">
    <property type="term" value="F:orotidine-5'-phosphate decarboxylase activity"/>
    <property type="evidence" value="ECO:0007669"/>
    <property type="project" value="UniProtKB-UniRule"/>
</dbReference>
<evidence type="ECO:0000256" key="7">
    <source>
        <dbReference type="HAMAP-Rule" id="MF_01215"/>
    </source>
</evidence>
<dbReference type="PANTHER" id="PTHR43375">
    <property type="entry name" value="OROTIDINE 5'-PHOSPHATE DECARBOXYLASE"/>
    <property type="match status" value="1"/>
</dbReference>
<reference evidence="9 10" key="1">
    <citation type="journal article" date="2012" name="BMC Genomics">
        <title>Complete genome sequence, lifestyle, and multi-drug resistance of the human pathogen Corynebacterium resistens DSM 45100 isolated from blood samples of a leukemia patient.</title>
        <authorList>
            <person name="Schroder J."/>
            <person name="Maus I."/>
            <person name="Meyer K."/>
            <person name="Wordemann S."/>
            <person name="Blom J."/>
            <person name="Jaenicke S."/>
            <person name="Schneider J."/>
            <person name="Trost E."/>
            <person name="Tauch A."/>
        </authorList>
    </citation>
    <scope>NUCLEOTIDE SEQUENCE [LARGE SCALE GENOMIC DNA]</scope>
    <source>
        <strain evidence="10">DSM 45100 / JCM 12819 / CCUG 50093 / GTC 2026 / SICGH 158</strain>
    </source>
</reference>
<evidence type="ECO:0000313" key="9">
    <source>
        <dbReference type="EMBL" id="AEI09458.1"/>
    </source>
</evidence>
<dbReference type="GO" id="GO:0006207">
    <property type="term" value="P:'de novo' pyrimidine nucleobase biosynthetic process"/>
    <property type="evidence" value="ECO:0007669"/>
    <property type="project" value="InterPro"/>
</dbReference>
<keyword evidence="5 7" id="KW-0456">Lyase</keyword>
<evidence type="ECO:0000256" key="2">
    <source>
        <dbReference type="ARBA" id="ARBA00008847"/>
    </source>
</evidence>
<accession>F8E2Z8</accession>
<gene>
    <name evidence="7 9" type="primary">pyrF</name>
    <name evidence="9" type="ordered locus">CRES_1102</name>
</gene>
<comment type="similarity">
    <text evidence="2 7">Belongs to the OMP decarboxylase family. Type 2 subfamily.</text>
</comment>
<proteinExistence type="inferred from homology"/>
<dbReference type="Gene3D" id="3.20.20.70">
    <property type="entry name" value="Aldolase class I"/>
    <property type="match status" value="1"/>
</dbReference>
<dbReference type="NCBIfam" id="TIGR02127">
    <property type="entry name" value="pyrF_sub2"/>
    <property type="match status" value="1"/>
</dbReference>
<dbReference type="EMBL" id="CP002857">
    <property type="protein sequence ID" value="AEI09458.1"/>
    <property type="molecule type" value="Genomic_DNA"/>
</dbReference>
<dbReference type="KEGG" id="crd:CRES_1102"/>
<dbReference type="GO" id="GO:0044205">
    <property type="term" value="P:'de novo' UMP biosynthetic process"/>
    <property type="evidence" value="ECO:0007669"/>
    <property type="project" value="UniProtKB-UniRule"/>
</dbReference>
<evidence type="ECO:0000313" key="10">
    <source>
        <dbReference type="Proteomes" id="UP000000492"/>
    </source>
</evidence>
<dbReference type="CDD" id="cd04725">
    <property type="entry name" value="OMP_decarboxylase_like"/>
    <property type="match status" value="1"/>
</dbReference>
<dbReference type="RefSeq" id="WP_013888473.1">
    <property type="nucleotide sequence ID" value="NC_015673.1"/>
</dbReference>
<comment type="catalytic activity">
    <reaction evidence="6 7">
        <text>orotidine 5'-phosphate + H(+) = UMP + CO2</text>
        <dbReference type="Rhea" id="RHEA:11596"/>
        <dbReference type="ChEBI" id="CHEBI:15378"/>
        <dbReference type="ChEBI" id="CHEBI:16526"/>
        <dbReference type="ChEBI" id="CHEBI:57538"/>
        <dbReference type="ChEBI" id="CHEBI:57865"/>
        <dbReference type="EC" id="4.1.1.23"/>
    </reaction>
</comment>
<dbReference type="OrthoDB" id="9808470at2"/>
<evidence type="ECO:0000256" key="6">
    <source>
        <dbReference type="ARBA" id="ARBA00049157"/>
    </source>
</evidence>